<keyword evidence="6" id="KW-1278">Translocase</keyword>
<evidence type="ECO:0000256" key="2">
    <source>
        <dbReference type="ARBA" id="ARBA00007866"/>
    </source>
</evidence>
<protein>
    <recommendedName>
        <fullName evidence="11">Cytochrome c oxidase subunit 2</fullName>
        <ecNumber evidence="11">7.1.1.9</ecNumber>
    </recommendedName>
</protein>
<accession>A0ABT5Y086</accession>
<reference evidence="15 16" key="1">
    <citation type="submission" date="2023-03" db="EMBL/GenBank/DDBJ databases">
        <title>Muricauda XX sp. nov. and Muricauda XXX sp. nov., two novel species isolated from Okinawa Trough.</title>
        <authorList>
            <person name="Cao W."/>
            <person name="Deng X."/>
        </authorList>
    </citation>
    <scope>NUCLEOTIDE SEQUENCE [LARGE SCALE GENOMIC DNA]</scope>
    <source>
        <strain evidence="15 16">334s03</strain>
    </source>
</reference>
<dbReference type="Gene3D" id="2.60.40.420">
    <property type="entry name" value="Cupredoxins - blue copper proteins"/>
    <property type="match status" value="1"/>
</dbReference>
<evidence type="ECO:0000256" key="9">
    <source>
        <dbReference type="ARBA" id="ARBA00023136"/>
    </source>
</evidence>
<evidence type="ECO:0000256" key="5">
    <source>
        <dbReference type="ARBA" id="ARBA00022692"/>
    </source>
</evidence>
<feature type="domain" description="Cytochrome oxidase subunit II copper A binding" evidence="13">
    <location>
        <begin position="162"/>
        <end position="334"/>
    </location>
</feature>
<dbReference type="PROSITE" id="PS50999">
    <property type="entry name" value="COX2_TM"/>
    <property type="match status" value="1"/>
</dbReference>
<evidence type="ECO:0000256" key="12">
    <source>
        <dbReference type="SAM" id="Phobius"/>
    </source>
</evidence>
<evidence type="ECO:0000256" key="10">
    <source>
        <dbReference type="RuleBase" id="RU000456"/>
    </source>
</evidence>
<comment type="function">
    <text evidence="11">Subunits I and II form the functional core of the enzyme complex. Electrons originating in cytochrome c are transferred via heme a and Cu(A) to the binuclear center formed by heme a3 and Cu(B).</text>
</comment>
<evidence type="ECO:0000256" key="11">
    <source>
        <dbReference type="RuleBase" id="RU004024"/>
    </source>
</evidence>
<comment type="subcellular location">
    <subcellularLocation>
        <location evidence="10">Cell membrane</location>
        <topology evidence="10">Multi-pass membrane protein</topology>
    </subcellularLocation>
    <subcellularLocation>
        <location evidence="1">Membrane</location>
        <topology evidence="1">Multi-pass membrane protein</topology>
    </subcellularLocation>
</comment>
<keyword evidence="9 12" id="KW-0472">Membrane</keyword>
<dbReference type="InterPro" id="IPR036257">
    <property type="entry name" value="Cyt_c_oxidase_su2_TM_sf"/>
</dbReference>
<dbReference type="PANTHER" id="PTHR22888:SF9">
    <property type="entry name" value="CYTOCHROME C OXIDASE SUBUNIT 2"/>
    <property type="match status" value="1"/>
</dbReference>
<keyword evidence="11" id="KW-0479">Metal-binding</keyword>
<dbReference type="EC" id="7.1.1.9" evidence="11"/>
<keyword evidence="7 10" id="KW-0249">Electron transport</keyword>
<keyword evidence="5 10" id="KW-0812">Transmembrane</keyword>
<dbReference type="SUPFAM" id="SSF81464">
    <property type="entry name" value="Cytochrome c oxidase subunit II-like, transmembrane region"/>
    <property type="match status" value="1"/>
</dbReference>
<sequence>MTALLTLAVLVLVAIAIWQMTKIFELSQTKTEKAEIANDSDNKNNGYLLFVFLIFIYGITIFSFAKYGKALLPEAASEHGGEYDQLMLVSMGIIFFVQTVTQALLHYFGYKYRGQKGRKALFFADNDRLEFIWTIIPVIVLAGLILWGLYTWTNIMDVNEDDDPLVVELYAQQFNWTARYAGDDNVLGNANVRLIDINNANVLGLDESDPNAEDDILVKELHLPVGRKVNFKMRSQDVLHSAYMPHFRAQMNCVPGMITQFSFTPTVTTEEMRLNPDIVDKVKRTNAIRAENAKDPWEFDYVLLCNKICGKSHYNMQMKIIVETEEEYNKWIAEQKTFKETVMVDETAQASNTMEVADVEFNETASVE</sequence>
<name>A0ABT5Y086_9FLAO</name>
<dbReference type="Pfam" id="PF00116">
    <property type="entry name" value="COX2"/>
    <property type="match status" value="1"/>
</dbReference>
<dbReference type="InterPro" id="IPR008972">
    <property type="entry name" value="Cupredoxin"/>
</dbReference>
<feature type="transmembrane region" description="Helical" evidence="12">
    <location>
        <begin position="131"/>
        <end position="150"/>
    </location>
</feature>
<dbReference type="SUPFAM" id="SSF49503">
    <property type="entry name" value="Cupredoxins"/>
    <property type="match status" value="1"/>
</dbReference>
<keyword evidence="8 12" id="KW-1133">Transmembrane helix</keyword>
<evidence type="ECO:0000256" key="1">
    <source>
        <dbReference type="ARBA" id="ARBA00004141"/>
    </source>
</evidence>
<dbReference type="Gene3D" id="1.10.287.90">
    <property type="match status" value="1"/>
</dbReference>
<feature type="transmembrane region" description="Helical" evidence="12">
    <location>
        <begin position="6"/>
        <end position="24"/>
    </location>
</feature>
<comment type="catalytic activity">
    <reaction evidence="11">
        <text>4 Fe(II)-[cytochrome c] + O2 + 8 H(+)(in) = 4 Fe(III)-[cytochrome c] + 2 H2O + 4 H(+)(out)</text>
        <dbReference type="Rhea" id="RHEA:11436"/>
        <dbReference type="Rhea" id="RHEA-COMP:10350"/>
        <dbReference type="Rhea" id="RHEA-COMP:14399"/>
        <dbReference type="ChEBI" id="CHEBI:15377"/>
        <dbReference type="ChEBI" id="CHEBI:15378"/>
        <dbReference type="ChEBI" id="CHEBI:15379"/>
        <dbReference type="ChEBI" id="CHEBI:29033"/>
        <dbReference type="ChEBI" id="CHEBI:29034"/>
        <dbReference type="EC" id="7.1.1.9"/>
    </reaction>
</comment>
<keyword evidence="3 10" id="KW-0813">Transport</keyword>
<evidence type="ECO:0000259" key="14">
    <source>
        <dbReference type="PROSITE" id="PS50999"/>
    </source>
</evidence>
<feature type="transmembrane region" description="Helical" evidence="12">
    <location>
        <begin position="85"/>
        <end position="110"/>
    </location>
</feature>
<dbReference type="InterPro" id="IPR045187">
    <property type="entry name" value="CcO_II"/>
</dbReference>
<comment type="caution">
    <text evidence="15">The sequence shown here is derived from an EMBL/GenBank/DDBJ whole genome shotgun (WGS) entry which is preliminary data.</text>
</comment>
<organism evidence="15 16">
    <name type="scientific">Flagellimonas yonaguniensis</name>
    <dbReference type="NCBI Taxonomy" id="3031325"/>
    <lineage>
        <taxon>Bacteria</taxon>
        <taxon>Pseudomonadati</taxon>
        <taxon>Bacteroidota</taxon>
        <taxon>Flavobacteriia</taxon>
        <taxon>Flavobacteriales</taxon>
        <taxon>Flavobacteriaceae</taxon>
        <taxon>Flagellimonas</taxon>
    </lineage>
</organism>
<dbReference type="EMBL" id="JARFVB010000006">
    <property type="protein sequence ID" value="MDF0716852.1"/>
    <property type="molecule type" value="Genomic_DNA"/>
</dbReference>
<evidence type="ECO:0000256" key="8">
    <source>
        <dbReference type="ARBA" id="ARBA00022989"/>
    </source>
</evidence>
<comment type="similarity">
    <text evidence="2 10">Belongs to the cytochrome c oxidase subunit 2 family.</text>
</comment>
<proteinExistence type="inferred from homology"/>
<gene>
    <name evidence="15" type="ORF">PY092_11880</name>
</gene>
<feature type="domain" description="Cytochrome oxidase subunit II transmembrane region profile" evidence="14">
    <location>
        <begin position="64"/>
        <end position="159"/>
    </location>
</feature>
<keyword evidence="4 10" id="KW-0679">Respiratory chain</keyword>
<evidence type="ECO:0000256" key="7">
    <source>
        <dbReference type="ARBA" id="ARBA00022982"/>
    </source>
</evidence>
<evidence type="ECO:0000256" key="4">
    <source>
        <dbReference type="ARBA" id="ARBA00022660"/>
    </source>
</evidence>
<dbReference type="PROSITE" id="PS50857">
    <property type="entry name" value="COX2_CUA"/>
    <property type="match status" value="1"/>
</dbReference>
<dbReference type="PRINTS" id="PR01166">
    <property type="entry name" value="CYCOXIDASEII"/>
</dbReference>
<evidence type="ECO:0000256" key="6">
    <source>
        <dbReference type="ARBA" id="ARBA00022967"/>
    </source>
</evidence>
<feature type="transmembrane region" description="Helical" evidence="12">
    <location>
        <begin position="45"/>
        <end position="65"/>
    </location>
</feature>
<keyword evidence="11" id="KW-0186">Copper</keyword>
<dbReference type="RefSeq" id="WP_275616026.1">
    <property type="nucleotide sequence ID" value="NZ_JARFVB010000006.1"/>
</dbReference>
<comment type="cofactor">
    <cofactor evidence="11">
        <name>Cu cation</name>
        <dbReference type="ChEBI" id="CHEBI:23378"/>
    </cofactor>
    <text evidence="11">Binds a copper A center.</text>
</comment>
<evidence type="ECO:0000313" key="16">
    <source>
        <dbReference type="Proteomes" id="UP001221366"/>
    </source>
</evidence>
<evidence type="ECO:0000256" key="3">
    <source>
        <dbReference type="ARBA" id="ARBA00022448"/>
    </source>
</evidence>
<dbReference type="PANTHER" id="PTHR22888">
    <property type="entry name" value="CYTOCHROME C OXIDASE, SUBUNIT II"/>
    <property type="match status" value="1"/>
</dbReference>
<dbReference type="Proteomes" id="UP001221366">
    <property type="component" value="Unassembled WGS sequence"/>
</dbReference>
<dbReference type="InterPro" id="IPR011759">
    <property type="entry name" value="Cyt_c_oxidase_su2_TM_dom"/>
</dbReference>
<dbReference type="Pfam" id="PF02790">
    <property type="entry name" value="COX2_TM"/>
    <property type="match status" value="1"/>
</dbReference>
<keyword evidence="16" id="KW-1185">Reference proteome</keyword>
<evidence type="ECO:0000313" key="15">
    <source>
        <dbReference type="EMBL" id="MDF0716852.1"/>
    </source>
</evidence>
<evidence type="ECO:0000259" key="13">
    <source>
        <dbReference type="PROSITE" id="PS50857"/>
    </source>
</evidence>
<dbReference type="InterPro" id="IPR002429">
    <property type="entry name" value="CcO_II-like_C"/>
</dbReference>